<dbReference type="FunFam" id="3.80.10.10:FF:000129">
    <property type="entry name" value="Leucine-rich repeat receptor-like kinase"/>
    <property type="match status" value="1"/>
</dbReference>
<evidence type="ECO:0000256" key="1">
    <source>
        <dbReference type="ARBA" id="ARBA00004167"/>
    </source>
</evidence>
<dbReference type="GO" id="GO:0016020">
    <property type="term" value="C:membrane"/>
    <property type="evidence" value="ECO:0007669"/>
    <property type="project" value="UniProtKB-SubCell"/>
</dbReference>
<evidence type="ECO:0000256" key="7">
    <source>
        <dbReference type="ARBA" id="ARBA00023136"/>
    </source>
</evidence>
<evidence type="ECO:0000256" key="2">
    <source>
        <dbReference type="ARBA" id="ARBA00022614"/>
    </source>
</evidence>
<evidence type="ECO:0000313" key="13">
    <source>
        <dbReference type="EMBL" id="KFK27996.1"/>
    </source>
</evidence>
<protein>
    <recommendedName>
        <fullName evidence="12">Leucine-rich repeat-containing N-terminal plant-type domain-containing protein</fullName>
    </recommendedName>
</protein>
<keyword evidence="5" id="KW-0677">Repeat</keyword>
<dbReference type="InterPro" id="IPR052422">
    <property type="entry name" value="Auxin_Ser/Thr_Kinase"/>
</dbReference>
<evidence type="ECO:0000256" key="4">
    <source>
        <dbReference type="ARBA" id="ARBA00022729"/>
    </source>
</evidence>
<keyword evidence="4 11" id="KW-0732">Signal</keyword>
<feature type="domain" description="Leucine-rich repeat-containing N-terminal plant-type" evidence="12">
    <location>
        <begin position="324"/>
        <end position="362"/>
    </location>
</feature>
<keyword evidence="9" id="KW-0325">Glycoprotein</keyword>
<dbReference type="PANTHER" id="PTHR47986:SF34">
    <property type="entry name" value="RECEPTOR-LIKE KINASE TMK2"/>
    <property type="match status" value="1"/>
</dbReference>
<dbReference type="Proteomes" id="UP000029120">
    <property type="component" value="Chromosome 8"/>
</dbReference>
<evidence type="ECO:0000256" key="6">
    <source>
        <dbReference type="ARBA" id="ARBA00022989"/>
    </source>
</evidence>
<evidence type="ECO:0000256" key="9">
    <source>
        <dbReference type="ARBA" id="ARBA00023180"/>
    </source>
</evidence>
<feature type="chain" id="PRO_5001821868" description="Leucine-rich repeat-containing N-terminal plant-type domain-containing protein" evidence="11">
    <location>
        <begin position="23"/>
        <end position="451"/>
    </location>
</feature>
<dbReference type="Pfam" id="PF08263">
    <property type="entry name" value="LRRNT_2"/>
    <property type="match status" value="2"/>
</dbReference>
<evidence type="ECO:0000256" key="11">
    <source>
        <dbReference type="SAM" id="SignalP"/>
    </source>
</evidence>
<dbReference type="Pfam" id="PF13855">
    <property type="entry name" value="LRR_8"/>
    <property type="match status" value="1"/>
</dbReference>
<keyword evidence="6" id="KW-1133">Transmembrane helix</keyword>
<feature type="region of interest" description="Disordered" evidence="10">
    <location>
        <begin position="401"/>
        <end position="429"/>
    </location>
</feature>
<evidence type="ECO:0000256" key="3">
    <source>
        <dbReference type="ARBA" id="ARBA00022692"/>
    </source>
</evidence>
<sequence length="451" mass="48353">MKMMIMGRMLLCLLCFVALVYGQASPDMSIMIALRDSLKSENLNWSDPNPCLWTGLGCNTISQQVTRIQIGNRGISGALTSDLRYLSSLTVFDVMGNNLTGKIPSLAGLKSLEKLFVNDNGFTLIDSEDFFTGLSSLQFVNLDNNPLRPWAIPSSLTDATSLAVFSASNCSLFGTIPDFHWRLRFPNLTALALSGNSLEGELPRRFAGSSVQILTLNSQKLSGSISVLTQMPALTNVSLQENRFSGTIPDFSPLMTSLKLFNVSGNRLTGIVPSSFTGLTSLSHVDLSNNLLQGPTPSFKAKGITLGLNSFCLDVPAAPCDPRVNALLSIVGEFGYPVIFSESWKGNDPCNSSNMWVGITCTGANITVINFEDMGLTGIISESFGRLKALKVEGRYPNFKPNVVDSSGDPDVGNHVPRPAPGSLGSSSRKNAGKIVASVIGGHFIRTAYMG</sequence>
<reference evidence="14" key="1">
    <citation type="journal article" date="2015" name="Nat. Plants">
        <title>Genome expansion of Arabis alpina linked with retrotransposition and reduced symmetric DNA methylation.</title>
        <authorList>
            <person name="Willing E.M."/>
            <person name="Rawat V."/>
            <person name="Mandakova T."/>
            <person name="Maumus F."/>
            <person name="James G.V."/>
            <person name="Nordstroem K.J."/>
            <person name="Becker C."/>
            <person name="Warthmann N."/>
            <person name="Chica C."/>
            <person name="Szarzynska B."/>
            <person name="Zytnicki M."/>
            <person name="Albani M.C."/>
            <person name="Kiefer C."/>
            <person name="Bergonzi S."/>
            <person name="Castaings L."/>
            <person name="Mateos J.L."/>
            <person name="Berns M.C."/>
            <person name="Bujdoso N."/>
            <person name="Piofczyk T."/>
            <person name="de Lorenzo L."/>
            <person name="Barrero-Sicilia C."/>
            <person name="Mateos I."/>
            <person name="Piednoel M."/>
            <person name="Hagmann J."/>
            <person name="Chen-Min-Tao R."/>
            <person name="Iglesias-Fernandez R."/>
            <person name="Schuster S.C."/>
            <person name="Alonso-Blanco C."/>
            <person name="Roudier F."/>
            <person name="Carbonero P."/>
            <person name="Paz-Ares J."/>
            <person name="Davis S.J."/>
            <person name="Pecinka A."/>
            <person name="Quesneville H."/>
            <person name="Colot V."/>
            <person name="Lysak M.A."/>
            <person name="Weigel D."/>
            <person name="Coupland G."/>
            <person name="Schneeberger K."/>
        </authorList>
    </citation>
    <scope>NUCLEOTIDE SEQUENCE [LARGE SCALE GENOMIC DNA]</scope>
    <source>
        <strain evidence="14">cv. Pajares</strain>
    </source>
</reference>
<evidence type="ECO:0000259" key="12">
    <source>
        <dbReference type="Pfam" id="PF08263"/>
    </source>
</evidence>
<proteinExistence type="predicted"/>
<dbReference type="SUPFAM" id="SSF52058">
    <property type="entry name" value="L domain-like"/>
    <property type="match status" value="1"/>
</dbReference>
<dbReference type="FunFam" id="3.80.10.10:FF:000190">
    <property type="entry name" value="Receptor-like kinase TMK4"/>
    <property type="match status" value="1"/>
</dbReference>
<dbReference type="PANTHER" id="PTHR47986">
    <property type="entry name" value="OSJNBA0070M12.3 PROTEIN"/>
    <property type="match status" value="1"/>
</dbReference>
<keyword evidence="2" id="KW-0433">Leucine-rich repeat</keyword>
<dbReference type="EMBL" id="CM002876">
    <property type="protein sequence ID" value="KFK27996.1"/>
    <property type="molecule type" value="Genomic_DNA"/>
</dbReference>
<dbReference type="InterPro" id="IPR001611">
    <property type="entry name" value="Leu-rich_rpt"/>
</dbReference>
<dbReference type="Gramene" id="KFK27996">
    <property type="protein sequence ID" value="KFK27996"/>
    <property type="gene ID" value="AALP_AA8G458100"/>
</dbReference>
<evidence type="ECO:0000256" key="8">
    <source>
        <dbReference type="ARBA" id="ARBA00023170"/>
    </source>
</evidence>
<keyword evidence="3" id="KW-0812">Transmembrane</keyword>
<evidence type="ECO:0000313" key="14">
    <source>
        <dbReference type="Proteomes" id="UP000029120"/>
    </source>
</evidence>
<dbReference type="AlphaFoldDB" id="A0A087GDP4"/>
<dbReference type="eggNOG" id="ENOG502QPQ4">
    <property type="taxonomic scope" value="Eukaryota"/>
</dbReference>
<organism evidence="13 14">
    <name type="scientific">Arabis alpina</name>
    <name type="common">Alpine rock-cress</name>
    <dbReference type="NCBI Taxonomy" id="50452"/>
    <lineage>
        <taxon>Eukaryota</taxon>
        <taxon>Viridiplantae</taxon>
        <taxon>Streptophyta</taxon>
        <taxon>Embryophyta</taxon>
        <taxon>Tracheophyta</taxon>
        <taxon>Spermatophyta</taxon>
        <taxon>Magnoliopsida</taxon>
        <taxon>eudicotyledons</taxon>
        <taxon>Gunneridae</taxon>
        <taxon>Pentapetalae</taxon>
        <taxon>rosids</taxon>
        <taxon>malvids</taxon>
        <taxon>Brassicales</taxon>
        <taxon>Brassicaceae</taxon>
        <taxon>Arabideae</taxon>
        <taxon>Arabis</taxon>
    </lineage>
</organism>
<feature type="signal peptide" evidence="11">
    <location>
        <begin position="1"/>
        <end position="22"/>
    </location>
</feature>
<dbReference type="OMA" id="EDAAYMH"/>
<gene>
    <name evidence="13" type="ordered locus">AALP_Aa8g458100</name>
</gene>
<feature type="domain" description="Leucine-rich repeat-containing N-terminal plant-type" evidence="12">
    <location>
        <begin position="27"/>
        <end position="59"/>
    </location>
</feature>
<keyword evidence="8" id="KW-0675">Receptor</keyword>
<dbReference type="SMART" id="SM00369">
    <property type="entry name" value="LRR_TYP"/>
    <property type="match status" value="5"/>
</dbReference>
<keyword evidence="14" id="KW-1185">Reference proteome</keyword>
<comment type="subcellular location">
    <subcellularLocation>
        <location evidence="1">Membrane</location>
        <topology evidence="1">Single-pass membrane protein</topology>
    </subcellularLocation>
</comment>
<evidence type="ECO:0000256" key="10">
    <source>
        <dbReference type="SAM" id="MobiDB-lite"/>
    </source>
</evidence>
<dbReference type="OrthoDB" id="1111916at2759"/>
<dbReference type="InterPro" id="IPR032675">
    <property type="entry name" value="LRR_dom_sf"/>
</dbReference>
<evidence type="ECO:0000256" key="5">
    <source>
        <dbReference type="ARBA" id="ARBA00022737"/>
    </source>
</evidence>
<dbReference type="Gene3D" id="3.80.10.10">
    <property type="entry name" value="Ribonuclease Inhibitor"/>
    <property type="match status" value="2"/>
</dbReference>
<dbReference type="InterPro" id="IPR013210">
    <property type="entry name" value="LRR_N_plant-typ"/>
</dbReference>
<dbReference type="InterPro" id="IPR003591">
    <property type="entry name" value="Leu-rich_rpt_typical-subtyp"/>
</dbReference>
<keyword evidence="7" id="KW-0472">Membrane</keyword>
<name>A0A087GDP4_ARAAL</name>
<accession>A0A087GDP4</accession>